<evidence type="ECO:0000256" key="1">
    <source>
        <dbReference type="ARBA" id="ARBA00001141"/>
    </source>
</evidence>
<gene>
    <name evidence="10" type="ORF">BVRB_029060</name>
</gene>
<comment type="similarity">
    <text evidence="4">Belongs to the 1-acyl-sn-glycerol-3-phosphate acyltransferase family.</text>
</comment>
<keyword evidence="7" id="KW-0012">Acyltransferase</keyword>
<keyword evidence="11" id="KW-1185">Reference proteome</keyword>
<protein>
    <recommendedName>
        <fullName evidence="5">1-acylglycerol-3-phosphate O-acyltransferase</fullName>
        <ecNumber evidence="5">2.3.1.51</ecNumber>
    </recommendedName>
</protein>
<dbReference type="PANTHER" id="PTHR10983:SF24">
    <property type="entry name" value="1-ACYLGLYCEROL-3-PHOSPHATE O-ACYLTRANSFERASE 3, ISOFORM E-RELATED"/>
    <property type="match status" value="1"/>
</dbReference>
<dbReference type="GO" id="GO:0003841">
    <property type="term" value="F:1-acylglycerol-3-phosphate O-acyltransferase activity"/>
    <property type="evidence" value="ECO:0007669"/>
    <property type="project" value="UniProtKB-EC"/>
</dbReference>
<dbReference type="eggNOG" id="KOG1505">
    <property type="taxonomic scope" value="Eukaryota"/>
</dbReference>
<evidence type="ECO:0000256" key="8">
    <source>
        <dbReference type="SAM" id="Phobius"/>
    </source>
</evidence>
<dbReference type="OrthoDB" id="5920068at2759"/>
<evidence type="ECO:0000256" key="5">
    <source>
        <dbReference type="ARBA" id="ARBA00013211"/>
    </source>
</evidence>
<keyword evidence="8" id="KW-0472">Membrane</keyword>
<dbReference type="InterPro" id="IPR032098">
    <property type="entry name" value="Acyltransf_C"/>
</dbReference>
<comment type="pathway">
    <text evidence="3">Lipid metabolism.</text>
</comment>
<evidence type="ECO:0000256" key="3">
    <source>
        <dbReference type="ARBA" id="ARBA00005189"/>
    </source>
</evidence>
<evidence type="ECO:0000313" key="11">
    <source>
        <dbReference type="Proteomes" id="UP000035740"/>
    </source>
</evidence>
<dbReference type="PANTHER" id="PTHR10983">
    <property type="entry name" value="1-ACYLGLYCEROL-3-PHOSPHATE ACYLTRANSFERASE-RELATED"/>
    <property type="match status" value="1"/>
</dbReference>
<keyword evidence="8" id="KW-1133">Transmembrane helix</keyword>
<comment type="catalytic activity">
    <reaction evidence="1">
        <text>a 1-acyl-sn-glycero-3-phosphate + an acyl-CoA = a 1,2-diacyl-sn-glycero-3-phosphate + CoA</text>
        <dbReference type="Rhea" id="RHEA:19709"/>
        <dbReference type="ChEBI" id="CHEBI:57287"/>
        <dbReference type="ChEBI" id="CHEBI:57970"/>
        <dbReference type="ChEBI" id="CHEBI:58342"/>
        <dbReference type="ChEBI" id="CHEBI:58608"/>
        <dbReference type="EC" id="2.3.1.51"/>
    </reaction>
</comment>
<proteinExistence type="inferred from homology"/>
<evidence type="ECO:0000259" key="9">
    <source>
        <dbReference type="Pfam" id="PF16076"/>
    </source>
</evidence>
<evidence type="ECO:0000256" key="6">
    <source>
        <dbReference type="ARBA" id="ARBA00022679"/>
    </source>
</evidence>
<dbReference type="EC" id="2.3.1.51" evidence="5"/>
<dbReference type="GO" id="GO:0016024">
    <property type="term" value="P:CDP-diacylglycerol biosynthetic process"/>
    <property type="evidence" value="ECO:0007669"/>
    <property type="project" value="UniProtKB-UniPathway"/>
</dbReference>
<dbReference type="Pfam" id="PF16076">
    <property type="entry name" value="Acyltransf_C"/>
    <property type="match status" value="1"/>
</dbReference>
<evidence type="ECO:0000256" key="4">
    <source>
        <dbReference type="ARBA" id="ARBA00008655"/>
    </source>
</evidence>
<evidence type="ECO:0000313" key="10">
    <source>
        <dbReference type="EMBL" id="KMS93678.1"/>
    </source>
</evidence>
<evidence type="ECO:0000256" key="7">
    <source>
        <dbReference type="ARBA" id="ARBA00023315"/>
    </source>
</evidence>
<dbReference type="Proteomes" id="UP000035740">
    <property type="component" value="Unassembled WGS sequence"/>
</dbReference>
<dbReference type="EMBL" id="KQ100121">
    <property type="protein sequence ID" value="KMS93678.1"/>
    <property type="molecule type" value="Genomic_DNA"/>
</dbReference>
<dbReference type="AlphaFoldDB" id="A0A0J8B184"/>
<keyword evidence="6" id="KW-0808">Transferase</keyword>
<evidence type="ECO:0000256" key="2">
    <source>
        <dbReference type="ARBA" id="ARBA00004728"/>
    </source>
</evidence>
<dbReference type="GO" id="GO:0012505">
    <property type="term" value="C:endomembrane system"/>
    <property type="evidence" value="ECO:0007669"/>
    <property type="project" value="TreeGrafter"/>
</dbReference>
<dbReference type="UniPathway" id="UPA00557">
    <property type="reaction ID" value="UER00613"/>
</dbReference>
<comment type="pathway">
    <text evidence="2">Phospholipid metabolism; CDP-diacylglycerol biosynthesis; CDP-diacylglycerol from sn-glycerol 3-phosphate: step 2/3.</text>
</comment>
<name>A0A0J8B184_BETVV</name>
<accession>A0A0J8B184</accession>
<feature type="transmembrane region" description="Helical" evidence="8">
    <location>
        <begin position="109"/>
        <end position="126"/>
    </location>
</feature>
<organism evidence="10 11">
    <name type="scientific">Beta vulgaris subsp. vulgaris</name>
    <name type="common">Beet</name>
    <dbReference type="NCBI Taxonomy" id="3555"/>
    <lineage>
        <taxon>Eukaryota</taxon>
        <taxon>Viridiplantae</taxon>
        <taxon>Streptophyta</taxon>
        <taxon>Embryophyta</taxon>
        <taxon>Tracheophyta</taxon>
        <taxon>Spermatophyta</taxon>
        <taxon>Magnoliopsida</taxon>
        <taxon>eudicotyledons</taxon>
        <taxon>Gunneridae</taxon>
        <taxon>Pentapetalae</taxon>
        <taxon>Caryophyllales</taxon>
        <taxon>Chenopodiaceae</taxon>
        <taxon>Betoideae</taxon>
        <taxon>Beta</taxon>
    </lineage>
</organism>
<dbReference type="Gramene" id="KMS93678">
    <property type="protein sequence ID" value="KMS93678"/>
    <property type="gene ID" value="BVRB_029060"/>
</dbReference>
<feature type="non-terminal residue" evidence="10">
    <location>
        <position position="1"/>
    </location>
</feature>
<keyword evidence="8" id="KW-0812">Transmembrane</keyword>
<reference evidence="10 11" key="1">
    <citation type="journal article" date="2014" name="Nature">
        <title>The genome of the recently domesticated crop plant sugar beet (Beta vulgaris).</title>
        <authorList>
            <person name="Dohm J.C."/>
            <person name="Minoche A.E."/>
            <person name="Holtgrawe D."/>
            <person name="Capella-Gutierrez S."/>
            <person name="Zakrzewski F."/>
            <person name="Tafer H."/>
            <person name="Rupp O."/>
            <person name="Sorensen T.R."/>
            <person name="Stracke R."/>
            <person name="Reinhardt R."/>
            <person name="Goesmann A."/>
            <person name="Kraft T."/>
            <person name="Schulz B."/>
            <person name="Stadler P.F."/>
            <person name="Schmidt T."/>
            <person name="Gabaldon T."/>
            <person name="Lehrach H."/>
            <person name="Weisshaar B."/>
            <person name="Himmelbauer H."/>
        </authorList>
    </citation>
    <scope>NUCLEOTIDE SEQUENCE [LARGE SCALE GENOMIC DNA]</scope>
    <source>
        <tissue evidence="10">Taproot</tissue>
    </source>
</reference>
<feature type="domain" description="Acyltransferase C-terminal" evidence="9">
    <location>
        <begin position="24"/>
        <end position="92"/>
    </location>
</feature>
<feature type="transmembrane region" description="Helical" evidence="8">
    <location>
        <begin position="85"/>
        <end position="103"/>
    </location>
</feature>
<sequence>YDVTTCYEGSPMYLSDLLFRGGFRTRAIHLHIRRVSSQDLPQKEDDIEQWLYSAFATKDDMIEGYKSTGSFPGPKIDRPPDHSGLFRLFACWAIGLAFTALYLTCFRSSWAWFYSALTVVTVYVAFMRMRKRLSIASIGIRDQQDRARAMKGKIRKD</sequence>